<feature type="domain" description="Pterin-binding" evidence="27">
    <location>
        <begin position="365"/>
        <end position="626"/>
    </location>
</feature>
<dbReference type="Pfam" id="PF02310">
    <property type="entry name" value="B12-binding"/>
    <property type="match status" value="1"/>
</dbReference>
<feature type="binding site" evidence="23">
    <location>
        <begin position="790"/>
        <end position="794"/>
    </location>
    <ligand>
        <name>methylcob(III)alamin</name>
        <dbReference type="ChEBI" id="CHEBI:28115"/>
    </ligand>
</feature>
<feature type="domain" description="B12-binding N-terminal" evidence="30">
    <location>
        <begin position="683"/>
        <end position="777"/>
    </location>
</feature>
<dbReference type="InterPro" id="IPR050554">
    <property type="entry name" value="Met_Synthase/Corrinoid"/>
</dbReference>
<keyword evidence="8 21" id="KW-0489">Methyltransferase</keyword>
<dbReference type="Gene3D" id="3.10.196.10">
    <property type="entry name" value="Vitamin B12-dependent methionine synthase, activation domain"/>
    <property type="match status" value="1"/>
</dbReference>
<comment type="cofactor">
    <cofactor evidence="3 21 22">
        <name>methylcob(III)alamin</name>
        <dbReference type="ChEBI" id="CHEBI:28115"/>
    </cofactor>
</comment>
<evidence type="ECO:0000256" key="17">
    <source>
        <dbReference type="ARBA" id="ARBA00023285"/>
    </source>
</evidence>
<evidence type="ECO:0000256" key="25">
    <source>
        <dbReference type="SAM" id="MobiDB-lite"/>
    </source>
</evidence>
<dbReference type="InterPro" id="IPR006158">
    <property type="entry name" value="Cobalamin-bd"/>
</dbReference>
<keyword evidence="10 21" id="KW-0846">Cobalamin</keyword>
<evidence type="ECO:0000256" key="13">
    <source>
        <dbReference type="ARBA" id="ARBA00022723"/>
    </source>
</evidence>
<evidence type="ECO:0000256" key="11">
    <source>
        <dbReference type="ARBA" id="ARBA00022679"/>
    </source>
</evidence>
<feature type="domain" description="Hcy-binding" evidence="26">
    <location>
        <begin position="1"/>
        <end position="316"/>
    </location>
</feature>
<dbReference type="Gene3D" id="1.10.288.10">
    <property type="entry name" value="Cobalamin-dependent Methionine Synthase, domain 2"/>
    <property type="match status" value="1"/>
</dbReference>
<feature type="domain" description="B12-binding" evidence="29">
    <location>
        <begin position="780"/>
        <end position="915"/>
    </location>
</feature>
<keyword evidence="34" id="KW-1185">Reference proteome</keyword>
<dbReference type="KEGG" id="fsc:FSU_1627"/>
<dbReference type="PATRIC" id="fig|59374.8.peg.1567"/>
<feature type="binding site" evidence="23">
    <location>
        <position position="838"/>
    </location>
    <ligand>
        <name>methylcob(III)alamin</name>
        <dbReference type="ChEBI" id="CHEBI:28115"/>
    </ligand>
</feature>
<keyword evidence="14" id="KW-0677">Repeat</keyword>
<dbReference type="PROSITE" id="PS51337">
    <property type="entry name" value="B12_BINDING_NTER"/>
    <property type="match status" value="1"/>
</dbReference>
<dbReference type="InterPro" id="IPR037010">
    <property type="entry name" value="VitB12-dep_Met_synth_activ_sf"/>
</dbReference>
<dbReference type="InterPro" id="IPR011822">
    <property type="entry name" value="MetH"/>
</dbReference>
<evidence type="ECO:0000256" key="15">
    <source>
        <dbReference type="ARBA" id="ARBA00022833"/>
    </source>
</evidence>
<sequence>MTLREAFESKMMLLDGGMGSVIQTYGIKGANNDMLSIEKPEIILDIQRRYVDAGVDCLTTNTFSSQRVSQHEYHQEHRIAEMNRASVKIAKQAAEEGFKKYGRKVYILGDVGPTSKMLSMSEDVNDPASRAITFDELEDAYLEQISVLMEEGVDAILIETIFDTLNAKAALSAYSKANDARIEAAKAAGTPEAEIKPIEVMLSMTVSDASGRTLSGQTVEAFAVSVMHMHPLSIGLNCGLGADGMVPYLRRMGAIAPCYLSCHPNAGLPNQFGGYDDTPEDMVRLMRVYLDDKLVNMIGGCCGTTPEHIAAMRQMLDALPADYKRREPAPKYVTSPRLRLAGLEPLFREQVRPSNGADSCNADDFVKVGERCNVAGSKKFLRLINEKNYEEALDIARKQVDDGADVIDVNMDDGLLDATAEMRTFLNLIASDPAVSRVPIMVDSSRFEVIEEGLKCIQGKSIVNSISLKMGEKAFIEHALTVKRLGAAVIVMLFDEEGQATNYERRVQIASRAYDIMVKQLHFDPSDIIYDPNVLTVATGMAEHNAYAIDFIRAVRWIMDNLPGVRISGGLSNLSFAFRGNNYLREAMHTTFLHYAIPNGMGMAIMNPSAIIKYKTIPLELRMAITEVIFNTEPEASEELIEIASRMTAAQAKAKETGAKYDPKAIFAVSTGAGSATSDANEKAADAKPTTPEERLQEALLKGTSTTLQPDLMELINRGDSPVGIISGPLMDGMNEVGRRFGEGKMFLPQVVKTARTMKKAVEILQPYIEAGKDANASSRGKIVIATVKGDVHDIGKNIVSVIMACNGYDMVDLGVMVPEDVIVKAAIENKADILSLSGLITPSLEEMCTVAKAMQAAGQRIPIIVGGATTSPTHTAVKIAPCYDGPVFHVRDAASNPGLAQKLLDPATREQTIQENREEQQRIRDKQNGIKTEAANAMAAAASTPEERRFQYDWSKYQPVQPPFMGESKLPPIPIEKIIPLISWEYFFFTWKIKPDEEEAKKLKADAEALIKSLTKPEYALRAVQAFYPAAGTEKSVIFNTGRTGTDADLIEVLTARQQNPEGTCLSLCDYVAPANANTASVFASPAGKDVFRDIVGAFAVTMSDTFVKRLEKLKAEQGGSDYDVLLMQTVADRLAEAGAEYLSQELDRTSGWKGIRPAVGYPVLPNIKEIFNVAKLIDFKSVGISLTENGAMYPQASVSGLYISHPEIDYFQVKL</sequence>
<evidence type="ECO:0000256" key="3">
    <source>
        <dbReference type="ARBA" id="ARBA00001956"/>
    </source>
</evidence>
<dbReference type="OrthoDB" id="9803687at2"/>
<dbReference type="FunFam" id="1.10.1240.10:FF:000001">
    <property type="entry name" value="Methionine synthase"/>
    <property type="match status" value="1"/>
</dbReference>
<evidence type="ECO:0000259" key="27">
    <source>
        <dbReference type="PROSITE" id="PS50972"/>
    </source>
</evidence>
<evidence type="ECO:0000256" key="18">
    <source>
        <dbReference type="ARBA" id="ARBA00025552"/>
    </source>
</evidence>
<evidence type="ECO:0000259" key="30">
    <source>
        <dbReference type="PROSITE" id="PS51337"/>
    </source>
</evidence>
<dbReference type="KEGG" id="fsu:Fisuc_1165"/>
<feature type="binding site" description="axial binding residue" evidence="22">
    <location>
        <position position="793"/>
    </location>
    <ligand>
        <name>methylcob(III)alamin</name>
        <dbReference type="ChEBI" id="CHEBI:28115"/>
    </ligand>
    <ligandPart>
        <name>Co</name>
        <dbReference type="ChEBI" id="CHEBI:27638"/>
    </ligandPart>
</feature>
<feature type="binding site" evidence="23">
    <location>
        <begin position="1212"/>
        <end position="1213"/>
    </location>
    <ligand>
        <name>S-adenosyl-L-methionine</name>
        <dbReference type="ChEBI" id="CHEBI:59789"/>
    </ligand>
</feature>
<dbReference type="GO" id="GO:0046653">
    <property type="term" value="P:tetrahydrofolate metabolic process"/>
    <property type="evidence" value="ECO:0007669"/>
    <property type="project" value="TreeGrafter"/>
</dbReference>
<dbReference type="eggNOG" id="COG1410">
    <property type="taxonomic scope" value="Bacteria"/>
</dbReference>
<dbReference type="Gene3D" id="3.20.20.20">
    <property type="entry name" value="Dihydropteroate synthase-like"/>
    <property type="match status" value="1"/>
</dbReference>
<dbReference type="Pfam" id="PF02607">
    <property type="entry name" value="B12-binding_2"/>
    <property type="match status" value="1"/>
</dbReference>
<evidence type="ECO:0000313" key="32">
    <source>
        <dbReference type="EMBL" id="ADL26256.1"/>
    </source>
</evidence>
<dbReference type="SUPFAM" id="SSF47644">
    <property type="entry name" value="Methionine synthase domain"/>
    <property type="match status" value="1"/>
</dbReference>
<dbReference type="GO" id="GO:0008270">
    <property type="term" value="F:zinc ion binding"/>
    <property type="evidence" value="ECO:0007669"/>
    <property type="project" value="UniProtKB-UniRule"/>
</dbReference>
<feature type="binding site" evidence="22 24">
    <location>
        <position position="301"/>
    </location>
    <ligand>
        <name>Zn(2+)</name>
        <dbReference type="ChEBI" id="CHEBI:29105"/>
    </ligand>
</feature>
<comment type="pathway">
    <text evidence="4 21">Amino-acid biosynthesis; L-methionine biosynthesis via de novo pathway; L-methionine from L-homocysteine (MetH route): step 1/1.</text>
</comment>
<dbReference type="Pfam" id="PF02965">
    <property type="entry name" value="Met_synt_B12"/>
    <property type="match status" value="1"/>
</dbReference>
<name>C9RQ92_FIBSS</name>
<dbReference type="PROSITE" id="PS50972">
    <property type="entry name" value="PTERIN_BINDING"/>
    <property type="match status" value="1"/>
</dbReference>
<dbReference type="PIRSF" id="PIRSF000381">
    <property type="entry name" value="MetH"/>
    <property type="match status" value="1"/>
</dbReference>
<evidence type="ECO:0000256" key="4">
    <source>
        <dbReference type="ARBA" id="ARBA00005178"/>
    </source>
</evidence>
<dbReference type="SUPFAM" id="SSF56507">
    <property type="entry name" value="Methionine synthase activation domain-like"/>
    <property type="match status" value="1"/>
</dbReference>
<evidence type="ECO:0000256" key="9">
    <source>
        <dbReference type="ARBA" id="ARBA00022605"/>
    </source>
</evidence>
<dbReference type="PANTHER" id="PTHR45833:SF1">
    <property type="entry name" value="METHIONINE SYNTHASE"/>
    <property type="match status" value="1"/>
</dbReference>
<keyword evidence="15 21" id="KW-0862">Zinc</keyword>
<reference evidence="33" key="2">
    <citation type="submission" date="2010-08" db="EMBL/GenBank/DDBJ databases">
        <title>Complete sequence of Fibrobacter succinogenes subsp. succinogenes S85.</title>
        <authorList>
            <person name="Durkin A.S."/>
            <person name="Nelson K.E."/>
            <person name="Morrison M."/>
            <person name="Forsberg C.W."/>
            <person name="Wilson D.B."/>
            <person name="Russell J.B."/>
            <person name="Cann I.K.O."/>
            <person name="Mackie R.I."/>
            <person name="White B.A."/>
        </authorList>
    </citation>
    <scope>NUCLEOTIDE SEQUENCE [LARGE SCALE GENOMIC DNA]</scope>
    <source>
        <strain evidence="33">ATCC 19169 / S85</strain>
    </source>
</reference>
<evidence type="ECO:0000256" key="23">
    <source>
        <dbReference type="PIRSR" id="PIRSR000381-2"/>
    </source>
</evidence>
<evidence type="ECO:0000256" key="8">
    <source>
        <dbReference type="ARBA" id="ARBA00022603"/>
    </source>
</evidence>
<evidence type="ECO:0000256" key="5">
    <source>
        <dbReference type="ARBA" id="ARBA00010398"/>
    </source>
</evidence>
<evidence type="ECO:0000256" key="16">
    <source>
        <dbReference type="ARBA" id="ARBA00023167"/>
    </source>
</evidence>
<organism evidence="32 33">
    <name type="scientific">Fibrobacter succinogenes (strain ATCC 19169 / S85)</name>
    <dbReference type="NCBI Taxonomy" id="59374"/>
    <lineage>
        <taxon>Bacteria</taxon>
        <taxon>Pseudomonadati</taxon>
        <taxon>Fibrobacterota</taxon>
        <taxon>Fibrobacteria</taxon>
        <taxon>Fibrobacterales</taxon>
        <taxon>Fibrobacteraceae</taxon>
        <taxon>Fibrobacter</taxon>
    </lineage>
</organism>
<evidence type="ECO:0000259" key="26">
    <source>
        <dbReference type="PROSITE" id="PS50970"/>
    </source>
</evidence>
<evidence type="ECO:0000256" key="20">
    <source>
        <dbReference type="NCBIfam" id="TIGR02082"/>
    </source>
</evidence>
<dbReference type="PANTHER" id="PTHR45833">
    <property type="entry name" value="METHIONINE SYNTHASE"/>
    <property type="match status" value="1"/>
</dbReference>
<comment type="similarity">
    <text evidence="5">Belongs to the vitamin-B12 dependent methionine synthase family.</text>
</comment>
<dbReference type="InterPro" id="IPR036589">
    <property type="entry name" value="HCY_dom_sf"/>
</dbReference>
<dbReference type="RefSeq" id="WP_014545890.1">
    <property type="nucleotide sequence ID" value="NC_013410.1"/>
</dbReference>
<dbReference type="PROSITE" id="PS50970">
    <property type="entry name" value="HCY"/>
    <property type="match status" value="1"/>
</dbReference>
<evidence type="ECO:0000256" key="22">
    <source>
        <dbReference type="PIRSR" id="PIRSR000381-1"/>
    </source>
</evidence>
<reference evidence="31 34" key="1">
    <citation type="submission" date="2009-10" db="EMBL/GenBank/DDBJ databases">
        <title>Complete sequence of Fibrobacter succinogenes subsp. succinogenes S85.</title>
        <authorList>
            <consortium name="US DOE Joint Genome Institute"/>
            <person name="Lucas S."/>
            <person name="Copeland A."/>
            <person name="Lapidus A."/>
            <person name="Glavina del Rio T."/>
            <person name="Tice H."/>
            <person name="Bruce D."/>
            <person name="Goodwin L."/>
            <person name="Pitluck S."/>
            <person name="Chertkov O."/>
            <person name="Detter J.C."/>
            <person name="Han C."/>
            <person name="Tapia R."/>
            <person name="Larimer F."/>
            <person name="Land M."/>
            <person name="Hauser L."/>
            <person name="Kyrpides N."/>
            <person name="Mikhailova N."/>
            <person name="Weimer P.J."/>
            <person name="Stevenson D.M."/>
            <person name="Boyum J."/>
            <person name="Brumm P.I."/>
            <person name="Mead D."/>
        </authorList>
    </citation>
    <scope>NUCLEOTIDE SEQUENCE [LARGE SCALE GENOMIC DNA]</scope>
    <source>
        <strain evidence="34">ATCC 19169 / S85</strain>
        <strain evidence="31">S85</strain>
    </source>
</reference>
<dbReference type="InterPro" id="IPR004223">
    <property type="entry name" value="VitB12-dep_Met_synth_activ_dom"/>
</dbReference>
<dbReference type="GO" id="GO:0031419">
    <property type="term" value="F:cobalamin binding"/>
    <property type="evidence" value="ECO:0007669"/>
    <property type="project" value="UniProtKB-UniRule"/>
</dbReference>
<dbReference type="InterPro" id="IPR036594">
    <property type="entry name" value="Meth_synthase_dom"/>
</dbReference>
<keyword evidence="9 21" id="KW-0028">Amino-acid biosynthesis</keyword>
<evidence type="ECO:0000313" key="33">
    <source>
        <dbReference type="Proteomes" id="UP000000517"/>
    </source>
</evidence>
<evidence type="ECO:0000313" key="31">
    <source>
        <dbReference type="EMBL" id="ACX74769.1"/>
    </source>
</evidence>
<reference evidence="32" key="3">
    <citation type="submission" date="2010-08" db="EMBL/GenBank/DDBJ databases">
        <authorList>
            <person name="Durkin A.S."/>
            <person name="Nelson K.E."/>
            <person name="Morrison M."/>
            <person name="Forsberg C.W."/>
            <person name="Wilson D.B."/>
            <person name="Russell J.B."/>
            <person name="Cann I.K.O."/>
            <person name="Mackie R.I."/>
            <person name="White B.A."/>
        </authorList>
    </citation>
    <scope>NUCLEOTIDE SEQUENCE</scope>
    <source>
        <strain evidence="32">S85</strain>
    </source>
</reference>
<comment type="cofactor">
    <cofactor evidence="2 21 24">
        <name>Zn(2+)</name>
        <dbReference type="ChEBI" id="CHEBI:29105"/>
    </cofactor>
</comment>
<dbReference type="UniPathway" id="UPA00051">
    <property type="reaction ID" value="UER00081"/>
</dbReference>
<dbReference type="GO" id="GO:0032259">
    <property type="term" value="P:methylation"/>
    <property type="evidence" value="ECO:0007669"/>
    <property type="project" value="UniProtKB-KW"/>
</dbReference>
<keyword evidence="17 21" id="KW-0170">Cobalt</keyword>
<evidence type="ECO:0000256" key="7">
    <source>
        <dbReference type="ARBA" id="ARBA00013998"/>
    </source>
</evidence>
<dbReference type="NCBIfam" id="TIGR02082">
    <property type="entry name" value="metH"/>
    <property type="match status" value="1"/>
</dbReference>
<evidence type="ECO:0000256" key="12">
    <source>
        <dbReference type="ARBA" id="ARBA00022691"/>
    </source>
</evidence>
<feature type="region of interest" description="Disordered" evidence="25">
    <location>
        <begin position="675"/>
        <end position="694"/>
    </location>
</feature>
<evidence type="ECO:0000256" key="21">
    <source>
        <dbReference type="PIRNR" id="PIRNR000381"/>
    </source>
</evidence>
<feature type="binding site" evidence="23">
    <location>
        <position position="1158"/>
    </location>
    <ligand>
        <name>S-adenosyl-L-methionine</name>
        <dbReference type="ChEBI" id="CHEBI:59789"/>
    </ligand>
</feature>
<evidence type="ECO:0000256" key="19">
    <source>
        <dbReference type="ARBA" id="ARBA00031040"/>
    </source>
</evidence>
<dbReference type="InterPro" id="IPR011005">
    <property type="entry name" value="Dihydropteroate_synth-like_sf"/>
</dbReference>
<dbReference type="InterPro" id="IPR036724">
    <property type="entry name" value="Cobalamin-bd_sf"/>
</dbReference>
<evidence type="ECO:0000259" key="29">
    <source>
        <dbReference type="PROSITE" id="PS51332"/>
    </source>
</evidence>
<feature type="binding site" evidence="23">
    <location>
        <position position="894"/>
    </location>
    <ligand>
        <name>methylcob(III)alamin</name>
        <dbReference type="ChEBI" id="CHEBI:28115"/>
    </ligand>
</feature>
<evidence type="ECO:0000256" key="1">
    <source>
        <dbReference type="ARBA" id="ARBA00001700"/>
    </source>
</evidence>
<dbReference type="SUPFAM" id="SSF51717">
    <property type="entry name" value="Dihydropteroate synthetase-like"/>
    <property type="match status" value="1"/>
</dbReference>
<feature type="domain" description="AdoMet activation" evidence="28">
    <location>
        <begin position="934"/>
        <end position="1217"/>
    </location>
</feature>
<dbReference type="InterPro" id="IPR003759">
    <property type="entry name" value="Cbl-bd_cap"/>
</dbReference>
<feature type="compositionally biased region" description="Basic and acidic residues" evidence="25">
    <location>
        <begin position="680"/>
        <end position="694"/>
    </location>
</feature>
<dbReference type="STRING" id="59374.FSU_1627"/>
<keyword evidence="13 21" id="KW-0479">Metal-binding</keyword>
<protein>
    <recommendedName>
        <fullName evidence="7 20">Methionine synthase</fullName>
        <ecNumber evidence="6 20">2.1.1.13</ecNumber>
    </recommendedName>
    <alternativeName>
        <fullName evidence="19 21">5-methyltetrahydrofolate--homocysteine methyltransferase</fullName>
    </alternativeName>
</protein>
<evidence type="ECO:0000256" key="10">
    <source>
        <dbReference type="ARBA" id="ARBA00022628"/>
    </source>
</evidence>
<dbReference type="Pfam" id="PF00809">
    <property type="entry name" value="Pterin_bind"/>
    <property type="match status" value="1"/>
</dbReference>
<dbReference type="InterPro" id="IPR000489">
    <property type="entry name" value="Pterin-binding_dom"/>
</dbReference>
<dbReference type="SUPFAM" id="SSF82282">
    <property type="entry name" value="Homocysteine S-methyltransferase"/>
    <property type="match status" value="1"/>
</dbReference>
<dbReference type="GO" id="GO:0008705">
    <property type="term" value="F:methionine synthase activity"/>
    <property type="evidence" value="ECO:0007669"/>
    <property type="project" value="UniProtKB-UniRule"/>
</dbReference>
<dbReference type="FunFam" id="3.20.20.330:FF:000001">
    <property type="entry name" value="Methionine synthase"/>
    <property type="match status" value="1"/>
</dbReference>
<accession>C9RQ92</accession>
<dbReference type="eggNOG" id="COG0646">
    <property type="taxonomic scope" value="Bacteria"/>
</dbReference>
<dbReference type="FunFam" id="3.20.20.20:FF:000002">
    <property type="entry name" value="Methionine synthase"/>
    <property type="match status" value="1"/>
</dbReference>
<dbReference type="EMBL" id="CP002158">
    <property type="protein sequence ID" value="ADL26256.1"/>
    <property type="molecule type" value="Genomic_DNA"/>
</dbReference>
<feature type="binding site" evidence="22 24">
    <location>
        <position position="302"/>
    </location>
    <ligand>
        <name>Zn(2+)</name>
        <dbReference type="ChEBI" id="CHEBI:29105"/>
    </ligand>
</feature>
<dbReference type="Pfam" id="PF02574">
    <property type="entry name" value="S-methyl_trans"/>
    <property type="match status" value="1"/>
</dbReference>
<gene>
    <name evidence="32" type="primary">metH</name>
    <name evidence="31" type="ordered locus">Fisuc_1165</name>
    <name evidence="32" type="ordered locus">FSU_1627</name>
</gene>
<dbReference type="Gene3D" id="3.20.20.330">
    <property type="entry name" value="Homocysteine-binding-like domain"/>
    <property type="match status" value="1"/>
</dbReference>
<feature type="binding site" evidence="22 24">
    <location>
        <position position="238"/>
    </location>
    <ligand>
        <name>Zn(2+)</name>
        <dbReference type="ChEBI" id="CHEBI:29105"/>
    </ligand>
</feature>
<dbReference type="EC" id="2.1.1.13" evidence="6 20"/>
<dbReference type="Proteomes" id="UP000000517">
    <property type="component" value="Chromosome"/>
</dbReference>
<dbReference type="PROSITE" id="PS51332">
    <property type="entry name" value="B12_BINDING"/>
    <property type="match status" value="1"/>
</dbReference>
<dbReference type="SUPFAM" id="SSF52242">
    <property type="entry name" value="Cobalamin (vitamin B12)-binding domain"/>
    <property type="match status" value="1"/>
</dbReference>
<dbReference type="Proteomes" id="UP000001497">
    <property type="component" value="Chromosome"/>
</dbReference>
<evidence type="ECO:0000256" key="24">
    <source>
        <dbReference type="PROSITE-ProRule" id="PRU00333"/>
    </source>
</evidence>
<dbReference type="GO" id="GO:0005829">
    <property type="term" value="C:cytosol"/>
    <property type="evidence" value="ECO:0007669"/>
    <property type="project" value="TreeGrafter"/>
</dbReference>
<dbReference type="SMART" id="SM01018">
    <property type="entry name" value="B12-binding_2"/>
    <property type="match status" value="1"/>
</dbReference>
<dbReference type="AlphaFoldDB" id="C9RQ92"/>
<evidence type="ECO:0000256" key="2">
    <source>
        <dbReference type="ARBA" id="ARBA00001947"/>
    </source>
</evidence>
<feature type="binding site" evidence="23">
    <location>
        <position position="842"/>
    </location>
    <ligand>
        <name>methylcob(III)alamin</name>
        <dbReference type="ChEBI" id="CHEBI:28115"/>
    </ligand>
</feature>
<evidence type="ECO:0000259" key="28">
    <source>
        <dbReference type="PROSITE" id="PS50974"/>
    </source>
</evidence>
<proteinExistence type="inferred from homology"/>
<evidence type="ECO:0000256" key="6">
    <source>
        <dbReference type="ARBA" id="ARBA00012032"/>
    </source>
</evidence>
<keyword evidence="12 21" id="KW-0949">S-adenosyl-L-methionine</keyword>
<keyword evidence="11 21" id="KW-0808">Transferase</keyword>
<comment type="catalytic activity">
    <reaction evidence="1 21">
        <text>(6S)-5-methyl-5,6,7,8-tetrahydrofolate + L-homocysteine = (6S)-5,6,7,8-tetrahydrofolate + L-methionine</text>
        <dbReference type="Rhea" id="RHEA:11172"/>
        <dbReference type="ChEBI" id="CHEBI:18608"/>
        <dbReference type="ChEBI" id="CHEBI:57453"/>
        <dbReference type="ChEBI" id="CHEBI:57844"/>
        <dbReference type="ChEBI" id="CHEBI:58199"/>
        <dbReference type="EC" id="2.1.1.13"/>
    </reaction>
</comment>
<dbReference type="GO" id="GO:0050667">
    <property type="term" value="P:homocysteine metabolic process"/>
    <property type="evidence" value="ECO:0007669"/>
    <property type="project" value="TreeGrafter"/>
</dbReference>
<dbReference type="Gene3D" id="3.40.50.280">
    <property type="entry name" value="Cobalamin-binding domain"/>
    <property type="match status" value="1"/>
</dbReference>
<dbReference type="PROSITE" id="PS50974">
    <property type="entry name" value="ADOMET_ACTIVATION"/>
    <property type="match status" value="1"/>
</dbReference>
<dbReference type="InterPro" id="IPR003726">
    <property type="entry name" value="HCY_dom"/>
</dbReference>
<dbReference type="HOGENOM" id="CLU_004914_2_0_0"/>
<dbReference type="Gene3D" id="1.10.1240.10">
    <property type="entry name" value="Methionine synthase domain"/>
    <property type="match status" value="1"/>
</dbReference>
<comment type="function">
    <text evidence="18 21">Catalyzes the transfer of a methyl group from methyl-cobalamin to homocysteine, yielding enzyme-bound cob(I)alamin and methionine. Subsequently, remethylates the cofactor using methyltetrahydrofolate.</text>
</comment>
<dbReference type="EMBL" id="CP001792">
    <property type="protein sequence ID" value="ACX74769.1"/>
    <property type="molecule type" value="Genomic_DNA"/>
</dbReference>
<keyword evidence="16 21" id="KW-0486">Methionine biosynthesis</keyword>
<comment type="domain">
    <text evidence="21">Modular enzyme with four functionally distinct domains. The isolated Hcy-binding domain catalyzes methyl transfer from free methylcobalamin to homocysteine. The Hcy-binding domain in association with the pterin-binding domain catalyzes the methylation of cob(I)alamin by methyltetrahydrofolate and the methylation of homocysteine. The B12-binding domain binds the cofactor. The AdoMet activation domain binds S-adenosyl-L-methionine. Under aerobic conditions cob(I)alamin can be converted to inactive cob(II)alamin. Reductive methylation by S-adenosyl-L-methionine and flavodoxin regenerates methylcobalamin.</text>
</comment>
<evidence type="ECO:0000313" key="34">
    <source>
        <dbReference type="Proteomes" id="UP000001497"/>
    </source>
</evidence>
<evidence type="ECO:0000256" key="14">
    <source>
        <dbReference type="ARBA" id="ARBA00022737"/>
    </source>
</evidence>